<protein>
    <recommendedName>
        <fullName evidence="3">DNA topoisomerase (ATP-hydrolyzing)</fullName>
    </recommendedName>
</protein>
<dbReference type="RefSeq" id="WP_338887369.1">
    <property type="nucleotide sequence ID" value="NZ_CP147846.1"/>
</dbReference>
<proteinExistence type="predicted"/>
<organism evidence="1 2">
    <name type="scientific">Rhodococcus sovatensis</name>
    <dbReference type="NCBI Taxonomy" id="1805840"/>
    <lineage>
        <taxon>Bacteria</taxon>
        <taxon>Bacillati</taxon>
        <taxon>Actinomycetota</taxon>
        <taxon>Actinomycetes</taxon>
        <taxon>Mycobacteriales</taxon>
        <taxon>Nocardiaceae</taxon>
        <taxon>Rhodococcus</taxon>
    </lineage>
</organism>
<dbReference type="Proteomes" id="UP001432000">
    <property type="component" value="Chromosome"/>
</dbReference>
<name>A0ABZ2PEZ1_9NOCA</name>
<accession>A0ABZ2PEZ1</accession>
<reference evidence="1 2" key="1">
    <citation type="submission" date="2024-03" db="EMBL/GenBank/DDBJ databases">
        <title>Natural products discovery in diverse microorganisms through a two-stage MS feature dereplication strategy.</title>
        <authorList>
            <person name="Zhang R."/>
        </authorList>
    </citation>
    <scope>NUCLEOTIDE SEQUENCE [LARGE SCALE GENOMIC DNA]</scope>
    <source>
        <strain evidence="1 2">18930</strain>
    </source>
</reference>
<dbReference type="EMBL" id="CP147846">
    <property type="protein sequence ID" value="WXG67665.1"/>
    <property type="molecule type" value="Genomic_DNA"/>
</dbReference>
<evidence type="ECO:0008006" key="3">
    <source>
        <dbReference type="Google" id="ProtNLM"/>
    </source>
</evidence>
<evidence type="ECO:0000313" key="2">
    <source>
        <dbReference type="Proteomes" id="UP001432000"/>
    </source>
</evidence>
<evidence type="ECO:0000313" key="1">
    <source>
        <dbReference type="EMBL" id="WXG67665.1"/>
    </source>
</evidence>
<dbReference type="InterPro" id="IPR013757">
    <property type="entry name" value="Topo_IIA_A_a_sf"/>
</dbReference>
<keyword evidence="2" id="KW-1185">Reference proteome</keyword>
<sequence length="97" mass="10823">MLLGSTDDKRKSLGLRLEVLKAVEHALHDLSTVFGHLNAARDRRDARGRLVAAFSWSAEQADAVLALQFERVNLESRNRITQEINAVQAALNDWPST</sequence>
<gene>
    <name evidence="1" type="ORF">WDS16_20920</name>
</gene>
<dbReference type="Gene3D" id="1.10.268.10">
    <property type="entry name" value="Topoisomerase, domain 3"/>
    <property type="match status" value="1"/>
</dbReference>